<dbReference type="EMBL" id="FNVN01000001">
    <property type="protein sequence ID" value="SEF82717.1"/>
    <property type="molecule type" value="Genomic_DNA"/>
</dbReference>
<dbReference type="SFLD" id="SFLDF00294">
    <property type="entry name" value="7_8-didemethyl-8-hydroxy-5-dea"/>
    <property type="match status" value="1"/>
</dbReference>
<dbReference type="GO" id="GO:0044689">
    <property type="term" value="F:7,8-didemethyl-8-hydroxy-5-deazariboflavin synthase activity"/>
    <property type="evidence" value="ECO:0007669"/>
    <property type="project" value="UniProtKB-EC"/>
</dbReference>
<keyword evidence="6 10" id="KW-0408">Iron</keyword>
<dbReference type="InterPro" id="IPR006638">
    <property type="entry name" value="Elp3/MiaA/NifB-like_rSAM"/>
</dbReference>
<dbReference type="GO" id="GO:0051539">
    <property type="term" value="F:4 iron, 4 sulfur cluster binding"/>
    <property type="evidence" value="ECO:0007669"/>
    <property type="project" value="UniProtKB-KW"/>
</dbReference>
<dbReference type="InterPro" id="IPR013785">
    <property type="entry name" value="Aldolase_TIM"/>
</dbReference>
<evidence type="ECO:0000256" key="6">
    <source>
        <dbReference type="ARBA" id="ARBA00023004"/>
    </source>
</evidence>
<dbReference type="UniPathway" id="UPA00072"/>
<comment type="similarity">
    <text evidence="10">Belongs to the radical SAM superfamily. CofG family.</text>
</comment>
<dbReference type="SFLD" id="SFLDS00029">
    <property type="entry name" value="Radical_SAM"/>
    <property type="match status" value="1"/>
</dbReference>
<feature type="domain" description="Radical SAM core" evidence="11">
    <location>
        <begin position="36"/>
        <end position="272"/>
    </location>
</feature>
<dbReference type="CDD" id="cd01335">
    <property type="entry name" value="Radical_SAM"/>
    <property type="match status" value="1"/>
</dbReference>
<dbReference type="GO" id="GO:0005506">
    <property type="term" value="F:iron ion binding"/>
    <property type="evidence" value="ECO:0007669"/>
    <property type="project" value="UniProtKB-UniRule"/>
</dbReference>
<protein>
    <recommendedName>
        <fullName evidence="2 10">7,8-didemethyl-8-hydroxy-5-deazariboflavin synthase</fullName>
        <ecNumber evidence="2 10">4.3.1.32</ecNumber>
    </recommendedName>
    <alternativeName>
        <fullName evidence="10">FO synthase subunit 1</fullName>
    </alternativeName>
</protein>
<dbReference type="SFLD" id="SFLDG01064">
    <property type="entry name" value="F420__menaquinone_cofactor_bio"/>
    <property type="match status" value="1"/>
</dbReference>
<dbReference type="PANTHER" id="PTHR43076">
    <property type="entry name" value="FO SYNTHASE (COFH)"/>
    <property type="match status" value="1"/>
</dbReference>
<dbReference type="InterPro" id="IPR034405">
    <property type="entry name" value="F420"/>
</dbReference>
<keyword evidence="7 10" id="KW-0411">Iron-sulfur</keyword>
<feature type="binding site" evidence="10">
    <location>
        <position position="54"/>
    </location>
    <ligand>
        <name>[4Fe-4S] cluster</name>
        <dbReference type="ChEBI" id="CHEBI:49883"/>
        <note>4Fe-4S-S-AdoMet</note>
    </ligand>
</feature>
<dbReference type="SUPFAM" id="SSF102114">
    <property type="entry name" value="Radical SAM enzymes"/>
    <property type="match status" value="1"/>
</dbReference>
<dbReference type="KEGG" id="hlm:DV707_03515"/>
<evidence type="ECO:0000256" key="4">
    <source>
        <dbReference type="ARBA" id="ARBA00022691"/>
    </source>
</evidence>
<keyword evidence="5 10" id="KW-0479">Metal-binding</keyword>
<dbReference type="InterPro" id="IPR007197">
    <property type="entry name" value="rSAM"/>
</dbReference>
<dbReference type="EC" id="4.3.1.32" evidence="2 10"/>
<evidence type="ECO:0000256" key="1">
    <source>
        <dbReference type="ARBA" id="ARBA00004712"/>
    </source>
</evidence>
<dbReference type="Gene3D" id="3.20.20.70">
    <property type="entry name" value="Aldolase class I"/>
    <property type="match status" value="1"/>
</dbReference>
<dbReference type="GO" id="GO:0016765">
    <property type="term" value="F:transferase activity, transferring alkyl or aryl (other than methyl) groups"/>
    <property type="evidence" value="ECO:0007669"/>
    <property type="project" value="InterPro"/>
</dbReference>
<dbReference type="Proteomes" id="UP000236740">
    <property type="component" value="Unassembled WGS sequence"/>
</dbReference>
<evidence type="ECO:0000313" key="13">
    <source>
        <dbReference type="EMBL" id="SEF82717.1"/>
    </source>
</evidence>
<dbReference type="Proteomes" id="UP000296733">
    <property type="component" value="Chromosome"/>
</dbReference>
<accession>A0A1H5V8E1</accession>
<dbReference type="GeneID" id="39857125"/>
<dbReference type="SMART" id="SM00729">
    <property type="entry name" value="Elp3"/>
    <property type="match status" value="1"/>
</dbReference>
<dbReference type="SFLD" id="SFLDG01388">
    <property type="entry name" value="7_8-didemethyl-8-hydroxy-5-dea"/>
    <property type="match status" value="1"/>
</dbReference>
<dbReference type="AlphaFoldDB" id="A0A1H5V8E1"/>
<name>A0A1H5V8E1_9EURY</name>
<gene>
    <name evidence="10" type="primary">cofG</name>
    <name evidence="12" type="ORF">DV707_03515</name>
    <name evidence="13" type="ORF">SAMN04488133_0855</name>
</gene>
<evidence type="ECO:0000256" key="8">
    <source>
        <dbReference type="ARBA" id="ARBA00023239"/>
    </source>
</evidence>
<dbReference type="NCBIfam" id="TIGR03550">
    <property type="entry name" value="F420_cofG"/>
    <property type="match status" value="1"/>
</dbReference>
<feature type="binding site" evidence="10">
    <location>
        <position position="50"/>
    </location>
    <ligand>
        <name>[4Fe-4S] cluster</name>
        <dbReference type="ChEBI" id="CHEBI:49883"/>
        <note>4Fe-4S-S-AdoMet</note>
    </ligand>
</feature>
<evidence type="ECO:0000256" key="7">
    <source>
        <dbReference type="ARBA" id="ARBA00023014"/>
    </source>
</evidence>
<dbReference type="InterPro" id="IPR019939">
    <property type="entry name" value="CofG_family"/>
</dbReference>
<organism evidence="13 14">
    <name type="scientific">Halobellus limi</name>
    <dbReference type="NCBI Taxonomy" id="699433"/>
    <lineage>
        <taxon>Archaea</taxon>
        <taxon>Methanobacteriati</taxon>
        <taxon>Methanobacteriota</taxon>
        <taxon>Stenosarchaea group</taxon>
        <taxon>Halobacteria</taxon>
        <taxon>Halobacteriales</taxon>
        <taxon>Haloferacaceae</taxon>
        <taxon>Halobellus</taxon>
    </lineage>
</organism>
<evidence type="ECO:0000256" key="2">
    <source>
        <dbReference type="ARBA" id="ARBA00012126"/>
    </source>
</evidence>
<dbReference type="RefSeq" id="WP_103990591.1">
    <property type="nucleotide sequence ID" value="NZ_CP031311.1"/>
</dbReference>
<dbReference type="PROSITE" id="PS51918">
    <property type="entry name" value="RADICAL_SAM"/>
    <property type="match status" value="1"/>
</dbReference>
<comment type="catalytic activity">
    <reaction evidence="9 10">
        <text>5-amino-5-(4-hydroxybenzyl)-6-(D-ribitylimino)-5,6-dihydrouracil + S-adenosyl-L-methionine = 7,8-didemethyl-8-hydroxy-5-deazariboflavin + 5'-deoxyadenosine + L-methionine + NH4(+) + H(+)</text>
        <dbReference type="Rhea" id="RHEA:55204"/>
        <dbReference type="ChEBI" id="CHEBI:15378"/>
        <dbReference type="ChEBI" id="CHEBI:17319"/>
        <dbReference type="ChEBI" id="CHEBI:28938"/>
        <dbReference type="ChEBI" id="CHEBI:57844"/>
        <dbReference type="ChEBI" id="CHEBI:59789"/>
        <dbReference type="ChEBI" id="CHEBI:59904"/>
        <dbReference type="ChEBI" id="CHEBI:85936"/>
        <dbReference type="EC" id="4.3.1.32"/>
    </reaction>
</comment>
<comment type="function">
    <text evidence="10">Catalyzes the radical-mediated synthesis of 7,8-didemethyl-8-hydroxy-5-deazariboflavin (FO) from 5-amino-5-(4-hydroxybenzyl)-6-(D-ribitylimino)-5,6-dihydrouracil.</text>
</comment>
<evidence type="ECO:0000256" key="10">
    <source>
        <dbReference type="HAMAP-Rule" id="MF_01611"/>
    </source>
</evidence>
<feature type="binding site" evidence="10">
    <location>
        <position position="57"/>
    </location>
    <ligand>
        <name>[4Fe-4S] cluster</name>
        <dbReference type="ChEBI" id="CHEBI:49883"/>
        <note>4Fe-4S-S-AdoMet</note>
    </ligand>
</feature>
<dbReference type="HAMAP" id="MF_01611">
    <property type="entry name" value="FO_synth_sub1"/>
    <property type="match status" value="1"/>
</dbReference>
<keyword evidence="8 10" id="KW-0456">Lyase</keyword>
<keyword evidence="3 10" id="KW-0004">4Fe-4S</keyword>
<dbReference type="OrthoDB" id="35347at2157"/>
<evidence type="ECO:0000313" key="12">
    <source>
        <dbReference type="EMBL" id="QCC46809.1"/>
    </source>
</evidence>
<reference evidence="12 15" key="2">
    <citation type="journal article" date="2019" name="Nat. Commun.">
        <title>A new type of DNA phosphorothioation-based antiviral system in archaea.</title>
        <authorList>
            <person name="Xiong L."/>
            <person name="Liu S."/>
            <person name="Chen S."/>
            <person name="Xiao Y."/>
            <person name="Zhu B."/>
            <person name="Gao Y."/>
            <person name="Zhang Y."/>
            <person name="Chen B."/>
            <person name="Luo J."/>
            <person name="Deng Z."/>
            <person name="Chen X."/>
            <person name="Wang L."/>
            <person name="Chen S."/>
        </authorList>
    </citation>
    <scope>NUCLEOTIDE SEQUENCE [LARGE SCALE GENOMIC DNA]</scope>
    <source>
        <strain evidence="12 15">CGMCC 1.10331</strain>
    </source>
</reference>
<comment type="pathway">
    <text evidence="1 10">Cofactor biosynthesis; coenzyme F0 biosynthesis.</text>
</comment>
<evidence type="ECO:0000256" key="5">
    <source>
        <dbReference type="ARBA" id="ARBA00022723"/>
    </source>
</evidence>
<dbReference type="PANTHER" id="PTHR43076:SF15">
    <property type="entry name" value="7,8-DIDEMETHYL-8-HYDROXY-5-DEAZARIBOFLAVIN SYNTHASE"/>
    <property type="match status" value="1"/>
</dbReference>
<dbReference type="EMBL" id="CP031311">
    <property type="protein sequence ID" value="QCC46809.1"/>
    <property type="molecule type" value="Genomic_DNA"/>
</dbReference>
<sequence>MVPAAEEYGVDVEIEGSEVDELLSVTPGDVAAAAELTFSRNVFLPLTTACRYTCTYCSYYDVPGEATLLSPEDVRRRLRIGADAGCTEALFTFGDEPDERYTEIHEQLAEWGYDDVLGYLRDCCEMALEEGLLPHSNPGDLTEADFERLAPVNASMGVMLETTADVRAHSGTRRKTPGQRLNTIRAAGEVGVPFTTGVLVGIGETWRDRAESLLSIRALHERYDHVQEVIVQNVVPNERSEFDRPSVETMRRVVAMARAALPEEVSVQVPPNLSPTRELLDCGVDDLGGVSPVTDDYINPEYEWPALRELAELADDAGVPLYERLPVYDRYLPAGFRRDGFGGRPAEGTWLSDPIREAIDGDDVHGRRFRRVAVRDGPLRSGSR</sequence>
<reference evidence="13 14" key="1">
    <citation type="submission" date="2016-10" db="EMBL/GenBank/DDBJ databases">
        <authorList>
            <person name="de Groot N.N."/>
        </authorList>
    </citation>
    <scope>NUCLEOTIDE SEQUENCE [LARGE SCALE GENOMIC DNA]</scope>
    <source>
        <strain evidence="13 14">CGMCC 1.10331</strain>
    </source>
</reference>
<dbReference type="NCBIfam" id="NF004884">
    <property type="entry name" value="PRK06245.1"/>
    <property type="match status" value="1"/>
</dbReference>
<keyword evidence="4 10" id="KW-0949">S-adenosyl-L-methionine</keyword>
<evidence type="ECO:0000259" key="11">
    <source>
        <dbReference type="PROSITE" id="PS51918"/>
    </source>
</evidence>
<evidence type="ECO:0000313" key="14">
    <source>
        <dbReference type="Proteomes" id="UP000236740"/>
    </source>
</evidence>
<proteinExistence type="inferred from homology"/>
<evidence type="ECO:0000256" key="3">
    <source>
        <dbReference type="ARBA" id="ARBA00022485"/>
    </source>
</evidence>
<keyword evidence="14" id="KW-1185">Reference proteome</keyword>
<evidence type="ECO:0000313" key="15">
    <source>
        <dbReference type="Proteomes" id="UP000296733"/>
    </source>
</evidence>
<comment type="subunit">
    <text evidence="10">The FO synthase complex consists of two subunits, CofG and CofH.</text>
</comment>
<dbReference type="InterPro" id="IPR058240">
    <property type="entry name" value="rSAM_sf"/>
</dbReference>
<comment type="cofactor">
    <cofactor evidence="10">
        <name>[4Fe-4S] cluster</name>
        <dbReference type="ChEBI" id="CHEBI:49883"/>
    </cofactor>
    <text evidence="10">Binds 1 [4Fe-4S] cluster. The cluster is coordinated with 3 cysteines and an exchangeable S-adenosyl-L-methionine.</text>
</comment>
<dbReference type="Pfam" id="PF04055">
    <property type="entry name" value="Radical_SAM"/>
    <property type="match status" value="1"/>
</dbReference>
<evidence type="ECO:0000256" key="9">
    <source>
        <dbReference type="ARBA" id="ARBA00048974"/>
    </source>
</evidence>